<accession>A0A8G2CI71</accession>
<feature type="domain" description="PIN" evidence="6">
    <location>
        <begin position="3"/>
        <end position="129"/>
    </location>
</feature>
<evidence type="ECO:0000256" key="3">
    <source>
        <dbReference type="ARBA" id="ARBA00022723"/>
    </source>
</evidence>
<keyword evidence="8" id="KW-1185">Reference proteome</keyword>
<dbReference type="GO" id="GO:0004540">
    <property type="term" value="F:RNA nuclease activity"/>
    <property type="evidence" value="ECO:0007669"/>
    <property type="project" value="InterPro"/>
</dbReference>
<gene>
    <name evidence="5" type="primary">vapC</name>
    <name evidence="7" type="ORF">SAMN05421828_102186</name>
</gene>
<dbReference type="SUPFAM" id="SSF88723">
    <property type="entry name" value="PIN domain-like"/>
    <property type="match status" value="1"/>
</dbReference>
<keyword evidence="3 5" id="KW-0479">Metal-binding</keyword>
<dbReference type="CDD" id="cd09871">
    <property type="entry name" value="PIN_MtVapC28-VapC30-like"/>
    <property type="match status" value="1"/>
</dbReference>
<organism evidence="7 8">
    <name type="scientific">Acidiphilium rubrum</name>
    <dbReference type="NCBI Taxonomy" id="526"/>
    <lineage>
        <taxon>Bacteria</taxon>
        <taxon>Pseudomonadati</taxon>
        <taxon>Pseudomonadota</taxon>
        <taxon>Alphaproteobacteria</taxon>
        <taxon>Acetobacterales</taxon>
        <taxon>Acidocellaceae</taxon>
        <taxon>Acidiphilium</taxon>
    </lineage>
</organism>
<feature type="binding site" evidence="5">
    <location>
        <position position="6"/>
    </location>
    <ligand>
        <name>Mg(2+)</name>
        <dbReference type="ChEBI" id="CHEBI:18420"/>
    </ligand>
</feature>
<dbReference type="InterPro" id="IPR002716">
    <property type="entry name" value="PIN_dom"/>
</dbReference>
<dbReference type="Proteomes" id="UP000186308">
    <property type="component" value="Unassembled WGS sequence"/>
</dbReference>
<dbReference type="Gene3D" id="3.40.50.1010">
    <property type="entry name" value="5'-nuclease"/>
    <property type="match status" value="1"/>
</dbReference>
<evidence type="ECO:0000256" key="1">
    <source>
        <dbReference type="ARBA" id="ARBA00022649"/>
    </source>
</evidence>
<evidence type="ECO:0000256" key="5">
    <source>
        <dbReference type="HAMAP-Rule" id="MF_00265"/>
    </source>
</evidence>
<dbReference type="Pfam" id="PF01850">
    <property type="entry name" value="PIN"/>
    <property type="match status" value="1"/>
</dbReference>
<evidence type="ECO:0000256" key="2">
    <source>
        <dbReference type="ARBA" id="ARBA00022722"/>
    </source>
</evidence>
<dbReference type="GO" id="GO:0090729">
    <property type="term" value="F:toxin activity"/>
    <property type="evidence" value="ECO:0007669"/>
    <property type="project" value="UniProtKB-KW"/>
</dbReference>
<evidence type="ECO:0000313" key="7">
    <source>
        <dbReference type="EMBL" id="SIQ20136.1"/>
    </source>
</evidence>
<dbReference type="EC" id="3.1.-.-" evidence="5"/>
<dbReference type="GO" id="GO:0000287">
    <property type="term" value="F:magnesium ion binding"/>
    <property type="evidence" value="ECO:0007669"/>
    <property type="project" value="UniProtKB-UniRule"/>
</dbReference>
<dbReference type="EMBL" id="FTNE01000002">
    <property type="protein sequence ID" value="SIQ20136.1"/>
    <property type="molecule type" value="Genomic_DNA"/>
</dbReference>
<comment type="function">
    <text evidence="5">Toxic component of a toxin-antitoxin (TA) system. An RNase.</text>
</comment>
<evidence type="ECO:0000256" key="4">
    <source>
        <dbReference type="ARBA" id="ARBA00022801"/>
    </source>
</evidence>
<keyword evidence="5" id="KW-0460">Magnesium</keyword>
<dbReference type="HAMAP" id="MF_00265">
    <property type="entry name" value="VapC_Nob1"/>
    <property type="match status" value="1"/>
</dbReference>
<comment type="caution">
    <text evidence="7">The sequence shown here is derived from an EMBL/GenBank/DDBJ whole genome shotgun (WGS) entry which is preliminary data.</text>
</comment>
<dbReference type="OrthoDB" id="32625at2"/>
<sequence length="135" mass="14492">MKIFADASALVAILAREPDAIALADRLEAAQDRLYSAVSAWETTAALCRSYAMPPDLARNRVEHFLARLSLRMVPIAAAEFALAAEAYARFGTGRHKAGLTMGDCFAYACARSNDAKLLFLGEGFTHTDIAAAPI</sequence>
<feature type="binding site" evidence="5">
    <location>
        <position position="104"/>
    </location>
    <ligand>
        <name>Mg(2+)</name>
        <dbReference type="ChEBI" id="CHEBI:18420"/>
    </ligand>
</feature>
<keyword evidence="1 5" id="KW-1277">Toxin-antitoxin system</keyword>
<protein>
    <recommendedName>
        <fullName evidence="5">Ribonuclease VapC</fullName>
        <shortName evidence="5">RNase VapC</shortName>
        <ecNumber evidence="5">3.1.-.-</ecNumber>
    </recommendedName>
    <alternativeName>
        <fullName evidence="5">Toxin VapC</fullName>
    </alternativeName>
</protein>
<comment type="cofactor">
    <cofactor evidence="5">
        <name>Mg(2+)</name>
        <dbReference type="ChEBI" id="CHEBI:18420"/>
    </cofactor>
</comment>
<dbReference type="GO" id="GO:0016787">
    <property type="term" value="F:hydrolase activity"/>
    <property type="evidence" value="ECO:0007669"/>
    <property type="project" value="UniProtKB-KW"/>
</dbReference>
<name>A0A8G2CI71_ACIRU</name>
<keyword evidence="5" id="KW-0800">Toxin</keyword>
<evidence type="ECO:0000313" key="8">
    <source>
        <dbReference type="Proteomes" id="UP000186308"/>
    </source>
</evidence>
<evidence type="ECO:0000259" key="6">
    <source>
        <dbReference type="Pfam" id="PF01850"/>
    </source>
</evidence>
<dbReference type="RefSeq" id="WP_029312118.1">
    <property type="nucleotide sequence ID" value="NZ_FTNE01000002.1"/>
</dbReference>
<dbReference type="InterPro" id="IPR029060">
    <property type="entry name" value="PIN-like_dom_sf"/>
</dbReference>
<dbReference type="AlphaFoldDB" id="A0A8G2CI71"/>
<reference evidence="7 8" key="1">
    <citation type="submission" date="2017-01" db="EMBL/GenBank/DDBJ databases">
        <authorList>
            <person name="Varghese N."/>
            <person name="Submissions S."/>
        </authorList>
    </citation>
    <scope>NUCLEOTIDE SEQUENCE [LARGE SCALE GENOMIC DNA]</scope>
    <source>
        <strain evidence="7 8">ATCC 35905</strain>
    </source>
</reference>
<proteinExistence type="inferred from homology"/>
<keyword evidence="2 5" id="KW-0540">Nuclease</keyword>
<dbReference type="InterPro" id="IPR022907">
    <property type="entry name" value="VapC_family"/>
</dbReference>
<comment type="similarity">
    <text evidence="5">Belongs to the PINc/VapC protein family.</text>
</comment>
<keyword evidence="4 5" id="KW-0378">Hydrolase</keyword>